<protein>
    <recommendedName>
        <fullName evidence="12">TonB-dependent receptor plug domain-containing protein</fullName>
    </recommendedName>
</protein>
<feature type="compositionally biased region" description="Basic residues" evidence="11">
    <location>
        <begin position="170"/>
        <end position="179"/>
    </location>
</feature>
<feature type="compositionally biased region" description="Basic and acidic residues" evidence="11">
    <location>
        <begin position="41"/>
        <end position="59"/>
    </location>
</feature>
<dbReference type="Proteomes" id="UP000298596">
    <property type="component" value="Plasmid p3"/>
</dbReference>
<keyword evidence="3" id="KW-1134">Transmembrane beta strand</keyword>
<evidence type="ECO:0000256" key="6">
    <source>
        <dbReference type="ARBA" id="ARBA00022729"/>
    </source>
</evidence>
<accession>A0A4D8Q701</accession>
<evidence type="ECO:0000256" key="5">
    <source>
        <dbReference type="ARBA" id="ARBA00022692"/>
    </source>
</evidence>
<dbReference type="GO" id="GO:0015344">
    <property type="term" value="F:siderophore uptake transmembrane transporter activity"/>
    <property type="evidence" value="ECO:0007669"/>
    <property type="project" value="TreeGrafter"/>
</dbReference>
<evidence type="ECO:0000256" key="1">
    <source>
        <dbReference type="ARBA" id="ARBA00004571"/>
    </source>
</evidence>
<dbReference type="InterPro" id="IPR036942">
    <property type="entry name" value="Beta-barrel_TonB_sf"/>
</dbReference>
<comment type="subcellular location">
    <subcellularLocation>
        <location evidence="1">Cell outer membrane</location>
        <topology evidence="1">Multi-pass membrane protein</topology>
    </subcellularLocation>
</comment>
<keyword evidence="6" id="KW-0732">Signal</keyword>
<feature type="compositionally biased region" description="Low complexity" evidence="11">
    <location>
        <begin position="1"/>
        <end position="19"/>
    </location>
</feature>
<dbReference type="EMBL" id="CP032333">
    <property type="protein sequence ID" value="QCO06025.1"/>
    <property type="molecule type" value="Genomic_DNA"/>
</dbReference>
<proteinExistence type="predicted"/>
<dbReference type="Pfam" id="PF07715">
    <property type="entry name" value="Plug"/>
    <property type="match status" value="1"/>
</dbReference>
<evidence type="ECO:0000259" key="12">
    <source>
        <dbReference type="Pfam" id="PF07715"/>
    </source>
</evidence>
<evidence type="ECO:0000256" key="2">
    <source>
        <dbReference type="ARBA" id="ARBA00022448"/>
    </source>
</evidence>
<evidence type="ECO:0000256" key="11">
    <source>
        <dbReference type="SAM" id="MobiDB-lite"/>
    </source>
</evidence>
<sequence length="276" mass="30270">MAADRPATPRFSPRSPSRASSRHRWLCRDAQRRRHQGGHAARRDSADDLRRDPRGDAPARRSGFRGAVAYSPASSWSIIRAAPAPRTSRCAASATSACSASIATACGRFQQLRHQFEPYGLERVDIVKGPSSVLFGQTAPGGVVNLTSKRPTAAPLHEIQLQTAATSAVRRLRPRRAGRWRGQGALPPDRARPPVRHPGGPRAGRPPLHRAGGDLQADRQDQADPARQLPVSEDERVGAEHPAQRARPDRHRPLFRRSGRVRLAGEEHVDRLRGRA</sequence>
<feature type="region of interest" description="Disordered" evidence="11">
    <location>
        <begin position="1"/>
        <end position="63"/>
    </location>
</feature>
<evidence type="ECO:0000256" key="9">
    <source>
        <dbReference type="ARBA" id="ARBA00023136"/>
    </source>
</evidence>
<dbReference type="PANTHER" id="PTHR32552:SF68">
    <property type="entry name" value="FERRICHROME OUTER MEMBRANE TRANSPORTER_PHAGE RECEPTOR"/>
    <property type="match status" value="1"/>
</dbReference>
<keyword evidence="5" id="KW-0812">Transmembrane</keyword>
<organism evidence="13 14">
    <name type="scientific">Azospirillum brasilense</name>
    <dbReference type="NCBI Taxonomy" id="192"/>
    <lineage>
        <taxon>Bacteria</taxon>
        <taxon>Pseudomonadati</taxon>
        <taxon>Pseudomonadota</taxon>
        <taxon>Alphaproteobacteria</taxon>
        <taxon>Rhodospirillales</taxon>
        <taxon>Azospirillaceae</taxon>
        <taxon>Azospirillum</taxon>
    </lineage>
</organism>
<dbReference type="PANTHER" id="PTHR32552">
    <property type="entry name" value="FERRICHROME IRON RECEPTOR-RELATED"/>
    <property type="match status" value="1"/>
</dbReference>
<dbReference type="InterPro" id="IPR039426">
    <property type="entry name" value="TonB-dep_rcpt-like"/>
</dbReference>
<feature type="domain" description="TonB-dependent receptor plug" evidence="12">
    <location>
        <begin position="114"/>
        <end position="143"/>
    </location>
</feature>
<reference evidence="13 14" key="1">
    <citation type="submission" date="2018-09" db="EMBL/GenBank/DDBJ databases">
        <title>Whole genome based analysis of evolution and adaptive divergence in Indian and Brazilian strains of Azospirillum brasilense.</title>
        <authorList>
            <person name="Singh C."/>
            <person name="Tripathi A.K."/>
        </authorList>
    </citation>
    <scope>NUCLEOTIDE SEQUENCE [LARGE SCALE GENOMIC DNA]</scope>
    <source>
        <strain evidence="13 14">MTCC4036</strain>
        <plasmid evidence="13 14">p3</plasmid>
    </source>
</reference>
<keyword evidence="7" id="KW-0408">Iron</keyword>
<evidence type="ECO:0000313" key="14">
    <source>
        <dbReference type="Proteomes" id="UP000298596"/>
    </source>
</evidence>
<feature type="region of interest" description="Disordered" evidence="11">
    <location>
        <begin position="165"/>
        <end position="276"/>
    </location>
</feature>
<geneLocation type="plasmid" evidence="13">
    <name>p3</name>
</geneLocation>
<feature type="compositionally biased region" description="Low complexity" evidence="11">
    <location>
        <begin position="197"/>
        <end position="210"/>
    </location>
</feature>
<dbReference type="AlphaFoldDB" id="A0A4D8Q701"/>
<keyword evidence="4" id="KW-0410">Iron transport</keyword>
<keyword evidence="8" id="KW-0406">Ion transport</keyword>
<feature type="compositionally biased region" description="Basic and acidic residues" evidence="11">
    <location>
        <begin position="263"/>
        <end position="276"/>
    </location>
</feature>
<dbReference type="Gene3D" id="2.40.170.20">
    <property type="entry name" value="TonB-dependent receptor, beta-barrel domain"/>
    <property type="match status" value="1"/>
</dbReference>
<feature type="compositionally biased region" description="Basic residues" evidence="11">
    <location>
        <begin position="248"/>
        <end position="260"/>
    </location>
</feature>
<feature type="compositionally biased region" description="Basic and acidic residues" evidence="11">
    <location>
        <begin position="233"/>
        <end position="247"/>
    </location>
</feature>
<dbReference type="GO" id="GO:0009279">
    <property type="term" value="C:cell outer membrane"/>
    <property type="evidence" value="ECO:0007669"/>
    <property type="project" value="UniProtKB-SubCell"/>
</dbReference>
<keyword evidence="10" id="KW-0998">Cell outer membrane</keyword>
<gene>
    <name evidence="13" type="ORF">D3867_29115</name>
</gene>
<evidence type="ECO:0000256" key="3">
    <source>
        <dbReference type="ARBA" id="ARBA00022452"/>
    </source>
</evidence>
<name>A0A4D8Q701_AZOBR</name>
<evidence type="ECO:0000256" key="10">
    <source>
        <dbReference type="ARBA" id="ARBA00023237"/>
    </source>
</evidence>
<feature type="compositionally biased region" description="Basic residues" evidence="11">
    <location>
        <begin position="20"/>
        <end position="37"/>
    </location>
</feature>
<keyword evidence="9" id="KW-0472">Membrane</keyword>
<evidence type="ECO:0000313" key="13">
    <source>
        <dbReference type="EMBL" id="QCO06025.1"/>
    </source>
</evidence>
<evidence type="ECO:0000256" key="4">
    <source>
        <dbReference type="ARBA" id="ARBA00022496"/>
    </source>
</evidence>
<evidence type="ECO:0000256" key="7">
    <source>
        <dbReference type="ARBA" id="ARBA00023004"/>
    </source>
</evidence>
<keyword evidence="13" id="KW-0614">Plasmid</keyword>
<evidence type="ECO:0000256" key="8">
    <source>
        <dbReference type="ARBA" id="ARBA00023065"/>
    </source>
</evidence>
<dbReference type="SUPFAM" id="SSF56935">
    <property type="entry name" value="Porins"/>
    <property type="match status" value="1"/>
</dbReference>
<dbReference type="InterPro" id="IPR012910">
    <property type="entry name" value="Plug_dom"/>
</dbReference>
<keyword evidence="2" id="KW-0813">Transport</keyword>